<dbReference type="EMBL" id="SNXW01000021">
    <property type="protein sequence ID" value="TDP78649.1"/>
    <property type="molecule type" value="Genomic_DNA"/>
</dbReference>
<feature type="non-terminal residue" evidence="1">
    <location>
        <position position="1"/>
    </location>
</feature>
<name>A0A4R6QZC0_9BURK</name>
<comment type="caution">
    <text evidence="1">The sequence shown here is derived from an EMBL/GenBank/DDBJ whole genome shotgun (WGS) entry which is preliminary data.</text>
</comment>
<dbReference type="Proteomes" id="UP000294593">
    <property type="component" value="Unassembled WGS sequence"/>
</dbReference>
<dbReference type="AlphaFoldDB" id="A0A4R6QZC0"/>
<gene>
    <name evidence="1" type="ORF">EV672_1211</name>
</gene>
<reference evidence="1 2" key="1">
    <citation type="submission" date="2019-03" db="EMBL/GenBank/DDBJ databases">
        <title>Genomic Encyclopedia of Type Strains, Phase IV (KMG-IV): sequencing the most valuable type-strain genomes for metagenomic binning, comparative biology and taxonomic classification.</title>
        <authorList>
            <person name="Goeker M."/>
        </authorList>
    </citation>
    <scope>NUCLEOTIDE SEQUENCE [LARGE SCALE GENOMIC DNA]</scope>
    <source>
        <strain evidence="1 2">DSM 11901</strain>
    </source>
</reference>
<proteinExistence type="predicted"/>
<evidence type="ECO:0000313" key="1">
    <source>
        <dbReference type="EMBL" id="TDP78649.1"/>
    </source>
</evidence>
<accession>A0A4R6QZC0</accession>
<protein>
    <submittedName>
        <fullName evidence="1">Uncharacterized protein</fullName>
    </submittedName>
</protein>
<organism evidence="1 2">
    <name type="scientific">Aquabacterium commune</name>
    <dbReference type="NCBI Taxonomy" id="70586"/>
    <lineage>
        <taxon>Bacteria</taxon>
        <taxon>Pseudomonadati</taxon>
        <taxon>Pseudomonadota</taxon>
        <taxon>Betaproteobacteria</taxon>
        <taxon>Burkholderiales</taxon>
        <taxon>Aquabacterium</taxon>
    </lineage>
</organism>
<keyword evidence="2" id="KW-1185">Reference proteome</keyword>
<sequence>TYPQLTTLWSATSPGSILDRHSGSDLDRRGHQHADSVTKVTTTFPGRPSKFEALVGDPRRLQKITCRLPKQCLFGPLVHGWIFDPELTTPDRVNGRGWLTFDAGHTPQMREGATWSLVKHLSPIPLLDEWKDFVLTTLRETLVDEEAGHRCLSRTPSIGPIELSLIQLPSSFETLISESIRNGKLFAPTAAAETARFLT</sequence>
<evidence type="ECO:0000313" key="2">
    <source>
        <dbReference type="Proteomes" id="UP000294593"/>
    </source>
</evidence>